<dbReference type="RefSeq" id="WP_377927456.1">
    <property type="nucleotide sequence ID" value="NZ_JBHUEM010000007.1"/>
</dbReference>
<protein>
    <submittedName>
        <fullName evidence="2">Uncharacterized protein</fullName>
    </submittedName>
</protein>
<evidence type="ECO:0000313" key="3">
    <source>
        <dbReference type="Proteomes" id="UP001597214"/>
    </source>
</evidence>
<feature type="transmembrane region" description="Helical" evidence="1">
    <location>
        <begin position="80"/>
        <end position="101"/>
    </location>
</feature>
<sequence>MSVQHIIRKRKGKANKRTPSSPKSNTLLIRLIRTTFFLLLGGLIVYFYYLYEADKIHEFFSALRLQEHLMTGTEYIKNHLGIVSVFLLNTIISFGIGHYVGKRKQYKRERK</sequence>
<keyword evidence="1" id="KW-0812">Transmembrane</keyword>
<dbReference type="Proteomes" id="UP001597214">
    <property type="component" value="Unassembled WGS sequence"/>
</dbReference>
<comment type="caution">
    <text evidence="2">The sequence shown here is derived from an EMBL/GenBank/DDBJ whole genome shotgun (WGS) entry which is preliminary data.</text>
</comment>
<organism evidence="2 3">
    <name type="scientific">Bacillus salitolerans</name>
    <dbReference type="NCBI Taxonomy" id="1437434"/>
    <lineage>
        <taxon>Bacteria</taxon>
        <taxon>Bacillati</taxon>
        <taxon>Bacillota</taxon>
        <taxon>Bacilli</taxon>
        <taxon>Bacillales</taxon>
        <taxon>Bacillaceae</taxon>
        <taxon>Bacillus</taxon>
    </lineage>
</organism>
<feature type="transmembrane region" description="Helical" evidence="1">
    <location>
        <begin position="27"/>
        <end position="51"/>
    </location>
</feature>
<reference evidence="3" key="1">
    <citation type="journal article" date="2019" name="Int. J. Syst. Evol. Microbiol.">
        <title>The Global Catalogue of Microorganisms (GCM) 10K type strain sequencing project: providing services to taxonomists for standard genome sequencing and annotation.</title>
        <authorList>
            <consortium name="The Broad Institute Genomics Platform"/>
            <consortium name="The Broad Institute Genome Sequencing Center for Infectious Disease"/>
            <person name="Wu L."/>
            <person name="Ma J."/>
        </authorList>
    </citation>
    <scope>NUCLEOTIDE SEQUENCE [LARGE SCALE GENOMIC DNA]</scope>
    <source>
        <strain evidence="3">CCUG 49339</strain>
    </source>
</reference>
<proteinExistence type="predicted"/>
<evidence type="ECO:0000256" key="1">
    <source>
        <dbReference type="SAM" id="Phobius"/>
    </source>
</evidence>
<keyword evidence="3" id="KW-1185">Reference proteome</keyword>
<gene>
    <name evidence="2" type="ORF">ACFSCX_06980</name>
</gene>
<dbReference type="EMBL" id="JBHUEM010000007">
    <property type="protein sequence ID" value="MFD1736306.1"/>
    <property type="molecule type" value="Genomic_DNA"/>
</dbReference>
<evidence type="ECO:0000313" key="2">
    <source>
        <dbReference type="EMBL" id="MFD1736306.1"/>
    </source>
</evidence>
<accession>A0ABW4LMJ1</accession>
<keyword evidence="1" id="KW-1133">Transmembrane helix</keyword>
<name>A0ABW4LMJ1_9BACI</name>
<keyword evidence="1" id="KW-0472">Membrane</keyword>